<feature type="domain" description="Helicase C-terminal" evidence="11">
    <location>
        <begin position="257"/>
        <end position="440"/>
    </location>
</feature>
<dbReference type="PANTHER" id="PTHR18934">
    <property type="entry name" value="ATP-DEPENDENT RNA HELICASE"/>
    <property type="match status" value="1"/>
</dbReference>
<evidence type="ECO:0000259" key="11">
    <source>
        <dbReference type="PROSITE" id="PS51194"/>
    </source>
</evidence>
<dbReference type="GO" id="GO:0008380">
    <property type="term" value="P:RNA splicing"/>
    <property type="evidence" value="ECO:0007669"/>
    <property type="project" value="UniProtKB-KW"/>
</dbReference>
<dbReference type="EMBL" id="JAPCXC010000014">
    <property type="protein sequence ID" value="KAJ1611557.1"/>
    <property type="molecule type" value="Genomic_DNA"/>
</dbReference>
<dbReference type="CDD" id="cd18791">
    <property type="entry name" value="SF2_C_RHA"/>
    <property type="match status" value="1"/>
</dbReference>
<dbReference type="FunFam" id="3.40.50.300:FF:000007">
    <property type="entry name" value="Pre-mRNA-splicing factor ATP-dependent RNA helicase"/>
    <property type="match status" value="1"/>
</dbReference>
<dbReference type="InterPro" id="IPR048333">
    <property type="entry name" value="HA2_WH"/>
</dbReference>
<dbReference type="InterPro" id="IPR003593">
    <property type="entry name" value="AAA+_ATPase"/>
</dbReference>
<dbReference type="Gene3D" id="1.20.120.1080">
    <property type="match status" value="1"/>
</dbReference>
<keyword evidence="6" id="KW-0067">ATP-binding</keyword>
<dbReference type="SMART" id="SM00487">
    <property type="entry name" value="DEXDc"/>
    <property type="match status" value="1"/>
</dbReference>
<keyword evidence="2" id="KW-0507">mRNA processing</keyword>
<dbReference type="GO" id="GO:0003724">
    <property type="term" value="F:RNA helicase activity"/>
    <property type="evidence" value="ECO:0007669"/>
    <property type="project" value="UniProtKB-EC"/>
</dbReference>
<dbReference type="PROSITE" id="PS51192">
    <property type="entry name" value="HELICASE_ATP_BIND_1"/>
    <property type="match status" value="1"/>
</dbReference>
<evidence type="ECO:0000256" key="4">
    <source>
        <dbReference type="ARBA" id="ARBA00022801"/>
    </source>
</evidence>
<dbReference type="Pfam" id="PF04408">
    <property type="entry name" value="WHD_HA2"/>
    <property type="match status" value="1"/>
</dbReference>
<dbReference type="Pfam" id="PF21010">
    <property type="entry name" value="HA2_C"/>
    <property type="match status" value="1"/>
</dbReference>
<comment type="catalytic activity">
    <reaction evidence="8">
        <text>ATP + H2O = ADP + phosphate + H(+)</text>
        <dbReference type="Rhea" id="RHEA:13065"/>
        <dbReference type="ChEBI" id="CHEBI:15377"/>
        <dbReference type="ChEBI" id="CHEBI:15378"/>
        <dbReference type="ChEBI" id="CHEBI:30616"/>
        <dbReference type="ChEBI" id="CHEBI:43474"/>
        <dbReference type="ChEBI" id="CHEBI:456216"/>
        <dbReference type="EC" id="3.6.4.13"/>
    </reaction>
</comment>
<dbReference type="FunFam" id="1.20.120.1080:FF:000001">
    <property type="entry name" value="Pre-mRNA-splicing factor ATP-dependent RNA helicase"/>
    <property type="match status" value="1"/>
</dbReference>
<dbReference type="InterPro" id="IPR049945">
    <property type="entry name" value="AAA_22"/>
</dbReference>
<dbReference type="Pfam" id="PF07717">
    <property type="entry name" value="OB_NTP_bind"/>
    <property type="match status" value="1"/>
</dbReference>
<dbReference type="InterPro" id="IPR007502">
    <property type="entry name" value="Helicase-assoc_dom"/>
</dbReference>
<comment type="caution">
    <text evidence="12">The sequence shown here is derived from an EMBL/GenBank/DDBJ whole genome shotgun (WGS) entry which is preliminary data.</text>
</comment>
<accession>A0A9D5HZM4</accession>
<dbReference type="Pfam" id="PF00271">
    <property type="entry name" value="Helicase_C"/>
    <property type="match status" value="1"/>
</dbReference>
<feature type="region of interest" description="Disordered" evidence="9">
    <location>
        <begin position="1"/>
        <end position="35"/>
    </location>
</feature>
<evidence type="ECO:0000256" key="9">
    <source>
        <dbReference type="SAM" id="MobiDB-lite"/>
    </source>
</evidence>
<evidence type="ECO:0000256" key="7">
    <source>
        <dbReference type="ARBA" id="ARBA00023187"/>
    </source>
</evidence>
<feature type="domain" description="Helicase ATP-binding" evidence="10">
    <location>
        <begin position="66"/>
        <end position="234"/>
    </location>
</feature>
<name>A0A9D5HZM4_9CRYT</name>
<dbReference type="SMART" id="SM00490">
    <property type="entry name" value="HELICc"/>
    <property type="match status" value="1"/>
</dbReference>
<gene>
    <name evidence="12" type="ORF">OJ253_828</name>
</gene>
<dbReference type="Proteomes" id="UP001067231">
    <property type="component" value="Unassembled WGS sequence"/>
</dbReference>
<dbReference type="PROSITE" id="PS51194">
    <property type="entry name" value="HELICASE_CTER"/>
    <property type="match status" value="1"/>
</dbReference>
<dbReference type="PROSITE" id="PS00690">
    <property type="entry name" value="DEAH_ATP_HELICASE"/>
    <property type="match status" value="1"/>
</dbReference>
<evidence type="ECO:0000256" key="5">
    <source>
        <dbReference type="ARBA" id="ARBA00022806"/>
    </source>
</evidence>
<evidence type="ECO:0000256" key="1">
    <source>
        <dbReference type="ARBA" id="ARBA00012552"/>
    </source>
</evidence>
<dbReference type="EC" id="3.6.4.13" evidence="1"/>
<dbReference type="SMART" id="SM00382">
    <property type="entry name" value="AAA"/>
    <property type="match status" value="1"/>
</dbReference>
<dbReference type="SUPFAM" id="SSF52540">
    <property type="entry name" value="P-loop containing nucleoside triphosphate hydrolases"/>
    <property type="match status" value="1"/>
</dbReference>
<dbReference type="SMART" id="SM00847">
    <property type="entry name" value="HA2"/>
    <property type="match status" value="1"/>
</dbReference>
<dbReference type="OrthoDB" id="10253254at2759"/>
<dbReference type="GO" id="GO:0006397">
    <property type="term" value="P:mRNA processing"/>
    <property type="evidence" value="ECO:0007669"/>
    <property type="project" value="UniProtKB-KW"/>
</dbReference>
<dbReference type="GO" id="GO:0005524">
    <property type="term" value="F:ATP binding"/>
    <property type="evidence" value="ECO:0007669"/>
    <property type="project" value="UniProtKB-KW"/>
</dbReference>
<evidence type="ECO:0000256" key="8">
    <source>
        <dbReference type="ARBA" id="ARBA00047984"/>
    </source>
</evidence>
<proteinExistence type="predicted"/>
<keyword evidence="3" id="KW-0547">Nucleotide-binding</keyword>
<evidence type="ECO:0000313" key="12">
    <source>
        <dbReference type="EMBL" id="KAJ1611557.1"/>
    </source>
</evidence>
<keyword evidence="5" id="KW-0347">Helicase</keyword>
<dbReference type="AlphaFoldDB" id="A0A9D5HZM4"/>
<organism evidence="12">
    <name type="scientific">Cryptosporidium canis</name>
    <dbReference type="NCBI Taxonomy" id="195482"/>
    <lineage>
        <taxon>Eukaryota</taxon>
        <taxon>Sar</taxon>
        <taxon>Alveolata</taxon>
        <taxon>Apicomplexa</taxon>
        <taxon>Conoidasida</taxon>
        <taxon>Coccidia</taxon>
        <taxon>Eucoccidiorida</taxon>
        <taxon>Eimeriorina</taxon>
        <taxon>Cryptosporidiidae</taxon>
        <taxon>Cryptosporidium</taxon>
    </lineage>
</organism>
<dbReference type="FunFam" id="3.40.50.300:FF:000615">
    <property type="entry name" value="pre-mRNA-splicing factor ATP-dependent RNA helicase DEAH7"/>
    <property type="match status" value="1"/>
</dbReference>
<evidence type="ECO:0000256" key="3">
    <source>
        <dbReference type="ARBA" id="ARBA00022741"/>
    </source>
</evidence>
<dbReference type="InterPro" id="IPR027417">
    <property type="entry name" value="P-loop_NTPase"/>
</dbReference>
<keyword evidence="7" id="KW-0508">mRNA splicing</keyword>
<protein>
    <recommendedName>
        <fullName evidence="1">RNA helicase</fullName>
        <ecNumber evidence="1">3.6.4.13</ecNumber>
    </recommendedName>
</protein>
<reference evidence="12" key="1">
    <citation type="submission" date="2022-10" db="EMBL/GenBank/DDBJ databases">
        <title>Adaptive evolution leads to modifications in subtelomeric GC content in a zoonotic Cryptosporidium species.</title>
        <authorList>
            <person name="Li J."/>
            <person name="Feng Y."/>
            <person name="Xiao L."/>
        </authorList>
    </citation>
    <scope>NUCLEOTIDE SEQUENCE</scope>
    <source>
        <strain evidence="12">33844</strain>
    </source>
</reference>
<keyword evidence="4" id="KW-0378">Hydrolase</keyword>
<dbReference type="InterPro" id="IPR011709">
    <property type="entry name" value="DEAD-box_helicase_OB_fold"/>
</dbReference>
<sequence length="723" mass="82545">MGGERKRPKIEDSGSVEDGESSQLENREEAVQLNPWNEDKPYSKRYFELRKFRKSLPAWSERKAFCKLVKRNQVVILVGDTGSGKTTQCPQFILESGLGGNLRVACTQPRRVAAISVAQRVAEEMDVPLGETVGYTIRFEDITSERTRLKYVTDGMLLREAMYDNSLSQYGVIMIDEAHERTISTDILMGSLKELLQRRNFESKNPLRLVVMSATLESTKFQSYFGTDTPVFSIPGRMFPVELVYNTQAERDYLEASIQKVLYIHENEAPGDILLFLTGEEEIEQAKQRLEFLSSPLEHEHGELLIVPLYSSLPPEKQQRIFEKASGPKYPGGPPGRKVVISTNIAETSVTIDGVVYVIDPGFSKQKVYNPRTRVESLLVSPISKASAKQRMGRAGRTREGKCYRLYTKEAFESELVDQTHPEILRSNLSNVVLTLKSLGIDDLVHFDFMDPPAPETLMRALEQLYFLEAMDDEGELTRVGRLMTEFPIDPQLARMLIKSSDMGCASYILSLTSLLTVPNIFLRPRDKSKEADYAKSSFVDPSGDHLTLLYAFESFREVLYEDEAKAKKFAKDNFLNYRALVSAENVRKQLERTYQKHILNTCEGTGPQDDKISESKLNISIRKAITQGFFMQAACLHRAGHYTTVRDNQVVHLHPSCVLKTKPEWVLYNEFVLTSRNFIRTVTTIRGEWLLEISPKYYNLEDFPDCESKRKLQQLNYDSRRR</sequence>
<dbReference type="GO" id="GO:0003723">
    <property type="term" value="F:RNA binding"/>
    <property type="evidence" value="ECO:0007669"/>
    <property type="project" value="TreeGrafter"/>
</dbReference>
<dbReference type="InterPro" id="IPR014001">
    <property type="entry name" value="Helicase_ATP-bd"/>
</dbReference>
<dbReference type="InterPro" id="IPR001650">
    <property type="entry name" value="Helicase_C-like"/>
</dbReference>
<dbReference type="GO" id="GO:0016887">
    <property type="term" value="F:ATP hydrolysis activity"/>
    <property type="evidence" value="ECO:0007669"/>
    <property type="project" value="InterPro"/>
</dbReference>
<dbReference type="InterPro" id="IPR002464">
    <property type="entry name" value="DNA/RNA_helicase_DEAH_CS"/>
</dbReference>
<evidence type="ECO:0000259" key="10">
    <source>
        <dbReference type="PROSITE" id="PS51192"/>
    </source>
</evidence>
<dbReference type="Pfam" id="PF13401">
    <property type="entry name" value="AAA_22"/>
    <property type="match status" value="1"/>
</dbReference>
<evidence type="ECO:0000256" key="2">
    <source>
        <dbReference type="ARBA" id="ARBA00022664"/>
    </source>
</evidence>
<dbReference type="Gene3D" id="3.40.50.300">
    <property type="entry name" value="P-loop containing nucleotide triphosphate hydrolases"/>
    <property type="match status" value="2"/>
</dbReference>
<dbReference type="PANTHER" id="PTHR18934:SF109">
    <property type="entry name" value="ATP-DEPENDENT RNA HELICASE DHX15 HOMOLOG"/>
    <property type="match status" value="1"/>
</dbReference>
<evidence type="ECO:0000256" key="6">
    <source>
        <dbReference type="ARBA" id="ARBA00022840"/>
    </source>
</evidence>